<sequence length="1215" mass="134671">MVQTDSNPLYHSQYFLGPIETIVCSRRALVSGHLSLHDIAEAYRALSMRIRESSGHLSVVSDPFPALELLKDKGADVAAALRRDITLALRISAWRASNDSFAPTTTETVRWELTTINTNRATDFSILCHYALHLLSEIFRLPALSSVFASQDLGLLLGDVISIVRSSQLPSFGVSKATALSSWVVRTQRLPKDVLLPRMEDVILYLKLILQTALRDTCVIVTVVDALDCIVNLLTFHQHIFVAQLADLLPSIFPLIMHTSSDLRHHAAVVLATFSHTLITHRTLVGKNTIETICFHTQSFLTPETTRHPTSSRKLPPLLDAAVSSKNFGNMGENSPWALTIVASFVILLGPSLFLHHGPLKLVMNVAQKALRYRPGRDLNPHVWRTFIWSMTELYIQRISTEKGDIDILQRCVLVLKQALHSGLGAALITALMEATTIDVQNKTVVGWAIPSVIDIMHDMLSSKYQDVRDEACRILGCLMRRIGPTSNTQRETYLAADNLLSRFLIDGSLLRADYLQIEKMVRSTSFSPRCLSQEETLTHWHQISSCFVLVVRNGFKDGETDLATSALSIWQSLLLAQAQPIQGNSQPTPSADFGLQLSSLLSQLLPEPCVPLPGEAKAIKAQIQSLVISKQLWVVVQNTFSQLWLAPVASSFLAAILQRTFYLADQEVLTNWSLLCSTLIAVGIPNALESILHQDESHRALEIKRQLWRLVATHSDGSMSSSQQYLMSLLACPFGSWSMSIDDLDIWERVLERYFSAVDTSAKKADIVDDITSKCPVIGPSFSINTALGVALALIRRLNLNEGDSVPVRALSYLSMTLTAAYPPQPSTVHAASEVIKVFHHMIVSMPVSLLEPVIFAVQTGLAVWIEDKCMSLSEDQYNDLLMSLYDLLLTRLQSLHLSVTSLNALGPLLTAAFSRIPPPALGPAAFIRFFNTIHARLSAPPNSYSDELRVCIDACVRGYGREWPSGMVPLSSSSQTETQLQMESRLTIEVPVSPAVRKGAREQNLHLRSIEHEVIPDSQCAILNAVLDASSHARLVPGVIQESSRECRKSHESTILYDDPALKKHPLPQDMPSAKRRRATASTNDGLRTHSVPLTGVSSPIVPGPRSHSTPRSLPRRRLVMDCVEVTPLRDLLYRRAAEAGKDKRRQQQRTDLDVHASEITPERPFVPRVMREQLEKDEIVPETPDAVLRPARISLPVGIESSKRFPLDVTSP</sequence>
<dbReference type="SUPFAM" id="SSF48371">
    <property type="entry name" value="ARM repeat"/>
    <property type="match status" value="2"/>
</dbReference>
<reference evidence="2" key="2">
    <citation type="journal article" date="2020" name="Nat. Commun.">
        <title>Large-scale genome sequencing of mycorrhizal fungi provides insights into the early evolution of symbiotic traits.</title>
        <authorList>
            <person name="Miyauchi S."/>
            <person name="Kiss E."/>
            <person name="Kuo A."/>
            <person name="Drula E."/>
            <person name="Kohler A."/>
            <person name="Sanchez-Garcia M."/>
            <person name="Morin E."/>
            <person name="Andreopoulos B."/>
            <person name="Barry K.W."/>
            <person name="Bonito G."/>
            <person name="Buee M."/>
            <person name="Carver A."/>
            <person name="Chen C."/>
            <person name="Cichocki N."/>
            <person name="Clum A."/>
            <person name="Culley D."/>
            <person name="Crous P.W."/>
            <person name="Fauchery L."/>
            <person name="Girlanda M."/>
            <person name="Hayes R.D."/>
            <person name="Keri Z."/>
            <person name="LaButti K."/>
            <person name="Lipzen A."/>
            <person name="Lombard V."/>
            <person name="Magnuson J."/>
            <person name="Maillard F."/>
            <person name="Murat C."/>
            <person name="Nolan M."/>
            <person name="Ohm R.A."/>
            <person name="Pangilinan J."/>
            <person name="Pereira M.F."/>
            <person name="Perotto S."/>
            <person name="Peter M."/>
            <person name="Pfister S."/>
            <person name="Riley R."/>
            <person name="Sitrit Y."/>
            <person name="Stielow J.B."/>
            <person name="Szollosi G."/>
            <person name="Zifcakova L."/>
            <person name="Stursova M."/>
            <person name="Spatafora J.W."/>
            <person name="Tedersoo L."/>
            <person name="Vaario L.M."/>
            <person name="Yamada A."/>
            <person name="Yan M."/>
            <person name="Wang P."/>
            <person name="Xu J."/>
            <person name="Bruns T."/>
            <person name="Baldrian P."/>
            <person name="Vilgalys R."/>
            <person name="Dunand C."/>
            <person name="Henrissat B."/>
            <person name="Grigoriev I.V."/>
            <person name="Hibbett D."/>
            <person name="Nagy L.G."/>
            <person name="Martin F.M."/>
        </authorList>
    </citation>
    <scope>NUCLEOTIDE SEQUENCE</scope>
    <source>
        <strain evidence="2">Prilba</strain>
    </source>
</reference>
<keyword evidence="3" id="KW-1185">Reference proteome</keyword>
<gene>
    <name evidence="2" type="ORF">DFH94DRAFT_773555</name>
</gene>
<dbReference type="InterPro" id="IPR016024">
    <property type="entry name" value="ARM-type_fold"/>
</dbReference>
<protein>
    <recommendedName>
        <fullName evidence="4">Telomere-associated protein Rif1 N-terminal domain-containing protein</fullName>
    </recommendedName>
</protein>
<dbReference type="AlphaFoldDB" id="A0A9P5JX82"/>
<dbReference type="OrthoDB" id="3259617at2759"/>
<accession>A0A9P5JX82</accession>
<evidence type="ECO:0000256" key="1">
    <source>
        <dbReference type="SAM" id="MobiDB-lite"/>
    </source>
</evidence>
<comment type="caution">
    <text evidence="2">The sequence shown here is derived from an EMBL/GenBank/DDBJ whole genome shotgun (WGS) entry which is preliminary data.</text>
</comment>
<dbReference type="Proteomes" id="UP000759537">
    <property type="component" value="Unassembled WGS sequence"/>
</dbReference>
<name>A0A9P5JX82_9AGAM</name>
<evidence type="ECO:0000313" key="3">
    <source>
        <dbReference type="Proteomes" id="UP000759537"/>
    </source>
</evidence>
<dbReference type="EMBL" id="WHVB01000028">
    <property type="protein sequence ID" value="KAF8469394.1"/>
    <property type="molecule type" value="Genomic_DNA"/>
</dbReference>
<organism evidence="2 3">
    <name type="scientific">Russula ochroleuca</name>
    <dbReference type="NCBI Taxonomy" id="152965"/>
    <lineage>
        <taxon>Eukaryota</taxon>
        <taxon>Fungi</taxon>
        <taxon>Dikarya</taxon>
        <taxon>Basidiomycota</taxon>
        <taxon>Agaricomycotina</taxon>
        <taxon>Agaricomycetes</taxon>
        <taxon>Russulales</taxon>
        <taxon>Russulaceae</taxon>
        <taxon>Russula</taxon>
    </lineage>
</organism>
<evidence type="ECO:0000313" key="2">
    <source>
        <dbReference type="EMBL" id="KAF8469394.1"/>
    </source>
</evidence>
<proteinExistence type="predicted"/>
<reference evidence="2" key="1">
    <citation type="submission" date="2019-10" db="EMBL/GenBank/DDBJ databases">
        <authorList>
            <consortium name="DOE Joint Genome Institute"/>
            <person name="Kuo A."/>
            <person name="Miyauchi S."/>
            <person name="Kiss E."/>
            <person name="Drula E."/>
            <person name="Kohler A."/>
            <person name="Sanchez-Garcia M."/>
            <person name="Andreopoulos B."/>
            <person name="Barry K.W."/>
            <person name="Bonito G."/>
            <person name="Buee M."/>
            <person name="Carver A."/>
            <person name="Chen C."/>
            <person name="Cichocki N."/>
            <person name="Clum A."/>
            <person name="Culley D."/>
            <person name="Crous P.W."/>
            <person name="Fauchery L."/>
            <person name="Girlanda M."/>
            <person name="Hayes R."/>
            <person name="Keri Z."/>
            <person name="LaButti K."/>
            <person name="Lipzen A."/>
            <person name="Lombard V."/>
            <person name="Magnuson J."/>
            <person name="Maillard F."/>
            <person name="Morin E."/>
            <person name="Murat C."/>
            <person name="Nolan M."/>
            <person name="Ohm R."/>
            <person name="Pangilinan J."/>
            <person name="Pereira M."/>
            <person name="Perotto S."/>
            <person name="Peter M."/>
            <person name="Riley R."/>
            <person name="Sitrit Y."/>
            <person name="Stielow B."/>
            <person name="Szollosi G."/>
            <person name="Zifcakova L."/>
            <person name="Stursova M."/>
            <person name="Spatafora J.W."/>
            <person name="Tedersoo L."/>
            <person name="Vaario L.-M."/>
            <person name="Yamada A."/>
            <person name="Yan M."/>
            <person name="Wang P."/>
            <person name="Xu J."/>
            <person name="Bruns T."/>
            <person name="Baldrian P."/>
            <person name="Vilgalys R."/>
            <person name="Henrissat B."/>
            <person name="Grigoriev I.V."/>
            <person name="Hibbett D."/>
            <person name="Nagy L.G."/>
            <person name="Martin F.M."/>
        </authorList>
    </citation>
    <scope>NUCLEOTIDE SEQUENCE</scope>
    <source>
        <strain evidence="2">Prilba</strain>
    </source>
</reference>
<feature type="region of interest" description="Disordered" evidence="1">
    <location>
        <begin position="1051"/>
        <end position="1115"/>
    </location>
</feature>
<evidence type="ECO:0008006" key="4">
    <source>
        <dbReference type="Google" id="ProtNLM"/>
    </source>
</evidence>